<dbReference type="OrthoDB" id="417697at2759"/>
<protein>
    <submittedName>
        <fullName evidence="1">Uncharacterized protein</fullName>
    </submittedName>
</protein>
<evidence type="ECO:0000313" key="1">
    <source>
        <dbReference type="EMBL" id="RDW59313.1"/>
    </source>
</evidence>
<dbReference type="InterPro" id="IPR029063">
    <property type="entry name" value="SAM-dependent_MTases_sf"/>
</dbReference>
<organism evidence="1 2">
    <name type="scientific">Aspergillus mulundensis</name>
    <dbReference type="NCBI Taxonomy" id="1810919"/>
    <lineage>
        <taxon>Eukaryota</taxon>
        <taxon>Fungi</taxon>
        <taxon>Dikarya</taxon>
        <taxon>Ascomycota</taxon>
        <taxon>Pezizomycotina</taxon>
        <taxon>Eurotiomycetes</taxon>
        <taxon>Eurotiomycetidae</taxon>
        <taxon>Eurotiales</taxon>
        <taxon>Aspergillaceae</taxon>
        <taxon>Aspergillus</taxon>
        <taxon>Aspergillus subgen. Nidulantes</taxon>
    </lineage>
</organism>
<dbReference type="STRING" id="1810919.A0A3D8QBT4"/>
<comment type="caution">
    <text evidence="1">The sequence shown here is derived from an EMBL/GenBank/DDBJ whole genome shotgun (WGS) entry which is preliminary data.</text>
</comment>
<dbReference type="RefSeq" id="XP_026598347.1">
    <property type="nucleotide sequence ID" value="XM_026753024.1"/>
</dbReference>
<name>A0A3D8QBT4_9EURO</name>
<dbReference type="Proteomes" id="UP000256690">
    <property type="component" value="Unassembled WGS sequence"/>
</dbReference>
<dbReference type="GeneID" id="38121378"/>
<reference evidence="1 2" key="1">
    <citation type="journal article" date="2018" name="IMA Fungus">
        <title>IMA Genome-F 9: Draft genome sequence of Annulohypoxylon stygium, Aspergillus mulundensis, Berkeleyomyces basicola (syn. Thielaviopsis basicola), Ceratocystis smalleyi, two Cercospora beticola strains, Coleophoma cylindrospora, Fusarium fracticaudum, Phialophora cf. hyalina, and Morchella septimelata.</title>
        <authorList>
            <person name="Wingfield B.D."/>
            <person name="Bills G.F."/>
            <person name="Dong Y."/>
            <person name="Huang W."/>
            <person name="Nel W.J."/>
            <person name="Swalarsk-Parry B.S."/>
            <person name="Vaghefi N."/>
            <person name="Wilken P.M."/>
            <person name="An Z."/>
            <person name="de Beer Z.W."/>
            <person name="De Vos L."/>
            <person name="Chen L."/>
            <person name="Duong T.A."/>
            <person name="Gao Y."/>
            <person name="Hammerbacher A."/>
            <person name="Kikkert J.R."/>
            <person name="Li Y."/>
            <person name="Li H."/>
            <person name="Li K."/>
            <person name="Li Q."/>
            <person name="Liu X."/>
            <person name="Ma X."/>
            <person name="Naidoo K."/>
            <person name="Pethybridge S.J."/>
            <person name="Sun J."/>
            <person name="Steenkamp E.T."/>
            <person name="van der Nest M.A."/>
            <person name="van Wyk S."/>
            <person name="Wingfield M.J."/>
            <person name="Xiong C."/>
            <person name="Yue Q."/>
            <person name="Zhang X."/>
        </authorList>
    </citation>
    <scope>NUCLEOTIDE SEQUENCE [LARGE SCALE GENOMIC DNA]</scope>
    <source>
        <strain evidence="1 2">DSM 5745</strain>
    </source>
</reference>
<dbReference type="EMBL" id="PVWQ01000019">
    <property type="protein sequence ID" value="RDW59313.1"/>
    <property type="molecule type" value="Genomic_DNA"/>
</dbReference>
<dbReference type="SUPFAM" id="SSF53335">
    <property type="entry name" value="S-adenosyl-L-methionine-dependent methyltransferases"/>
    <property type="match status" value="1"/>
</dbReference>
<gene>
    <name evidence="1" type="ORF">DSM5745_11008</name>
</gene>
<dbReference type="AlphaFoldDB" id="A0A3D8QBT4"/>
<proteinExistence type="predicted"/>
<sequence>MRVCLPYHELTIWALELAAQLPPSARVTGYGTSESTFPLSQYWPPNVSFSALDCLGEVLEALVGQFDVVHLRMWALVIRDNDTSTLIRSAAKLLKPGGYLQWEDAPFGSVVAPGEAAFHVREMMRAINRVAKTDFRYLLASMESPTVQIQTSPVEANEFDACTCRWLDQLQDHVQLATPELEVVDCQRPRGHRISSRSV</sequence>
<evidence type="ECO:0000313" key="2">
    <source>
        <dbReference type="Proteomes" id="UP000256690"/>
    </source>
</evidence>
<keyword evidence="2" id="KW-1185">Reference proteome</keyword>
<dbReference type="Gene3D" id="3.40.50.150">
    <property type="entry name" value="Vaccinia Virus protein VP39"/>
    <property type="match status" value="1"/>
</dbReference>
<accession>A0A3D8QBT4</accession>